<proteinExistence type="predicted"/>
<evidence type="ECO:0000313" key="4">
    <source>
        <dbReference type="Proteomes" id="UP000249590"/>
    </source>
</evidence>
<sequence length="414" mass="44827">MSPVQAGPAQVSGTGSVGYDTIAGDAATLSAQIARLRAQIFEPEMVKTLRPFTSAEAARLLGVTDSYLRHLARAGEGPEPARQSGNRHAYSLAQIHELRAHLARKGGAKARVILPNRPPHEGAQVVAVANFKGGSGKTTTTVHLAQHLAMRGFRVLAVDLDPQASLSSLFGYQPEADVSSGETLYGAIRYDEPRPVEEVIRTTYFPNLDLVPGNLELHEFEHETPRALMERGTRQAPFYSRVATALAAVSARYDVILIDCPPQLGFLTLGALCAASGVLVTVHPQMLDIASMSQFLNMTADLMDVVRRAGANVELDFFRYVLTRYEPKDGPQAQVAGFLRSLFGERVLTNAMVKSTALADAGLSKQTLYEVGREGMTRSTYDRALESLDAVNGEIEALIRGVWDRRSVPAQAAE</sequence>
<dbReference type="Gene3D" id="1.10.1660.10">
    <property type="match status" value="1"/>
</dbReference>
<comment type="caution">
    <text evidence="3">The sequence shown here is derived from an EMBL/GenBank/DDBJ whole genome shotgun (WGS) entry which is preliminary data.</text>
</comment>
<protein>
    <submittedName>
        <fullName evidence="3">Plasmid partitioning protein RepA</fullName>
    </submittedName>
</protein>
<dbReference type="InterPro" id="IPR050678">
    <property type="entry name" value="DNA_Partitioning_ATPase"/>
</dbReference>
<dbReference type="PANTHER" id="PTHR13696">
    <property type="entry name" value="P-LOOP CONTAINING NUCLEOSIDE TRIPHOSPHATE HYDROLASE"/>
    <property type="match status" value="1"/>
</dbReference>
<dbReference type="InterPro" id="IPR025669">
    <property type="entry name" value="AAA_dom"/>
</dbReference>
<feature type="domain" description="AAA" evidence="2">
    <location>
        <begin position="124"/>
        <end position="303"/>
    </location>
</feature>
<reference evidence="3 4" key="1">
    <citation type="submission" date="2018-05" db="EMBL/GenBank/DDBJ databases">
        <title>Acuticoccus sediminis sp. nov., isolated from deep-sea sediment of Indian Ocean.</title>
        <authorList>
            <person name="Liu X."/>
            <person name="Lai Q."/>
            <person name="Du Y."/>
            <person name="Sun F."/>
            <person name="Zhang X."/>
            <person name="Wang S."/>
            <person name="Shao Z."/>
        </authorList>
    </citation>
    <scope>NUCLEOTIDE SEQUENCE [LARGE SCALE GENOMIC DNA]</scope>
    <source>
        <strain evidence="3 4">PTG4-2</strain>
    </source>
</reference>
<dbReference type="AlphaFoldDB" id="A0A8B2NDC8"/>
<dbReference type="SUPFAM" id="SSF52540">
    <property type="entry name" value="P-loop containing nucleoside triphosphate hydrolases"/>
    <property type="match status" value="1"/>
</dbReference>
<dbReference type="RefSeq" id="WP_111352453.1">
    <property type="nucleotide sequence ID" value="NZ_JAIWKD010000017.1"/>
</dbReference>
<name>A0A8B2NDC8_9HYPH</name>
<accession>A0A8B2NDC8</accession>
<dbReference type="CDD" id="cd02042">
    <property type="entry name" value="ParAB_family"/>
    <property type="match status" value="1"/>
</dbReference>
<feature type="domain" description="HTH merR-type" evidence="1">
    <location>
        <begin position="52"/>
        <end position="99"/>
    </location>
</feature>
<dbReference type="NCBIfam" id="NF010443">
    <property type="entry name" value="PRK13869.1"/>
    <property type="match status" value="1"/>
</dbReference>
<dbReference type="GO" id="GO:0003677">
    <property type="term" value="F:DNA binding"/>
    <property type="evidence" value="ECO:0007669"/>
    <property type="project" value="InterPro"/>
</dbReference>
<dbReference type="InterPro" id="IPR000551">
    <property type="entry name" value="MerR-type_HTH_dom"/>
</dbReference>
<evidence type="ECO:0000259" key="1">
    <source>
        <dbReference type="Pfam" id="PF13411"/>
    </source>
</evidence>
<organism evidence="3 4">
    <name type="scientific">Acuticoccus sediminis</name>
    <dbReference type="NCBI Taxonomy" id="2184697"/>
    <lineage>
        <taxon>Bacteria</taxon>
        <taxon>Pseudomonadati</taxon>
        <taxon>Pseudomonadota</taxon>
        <taxon>Alphaproteobacteria</taxon>
        <taxon>Hyphomicrobiales</taxon>
        <taxon>Amorphaceae</taxon>
        <taxon>Acuticoccus</taxon>
    </lineage>
</organism>
<dbReference type="OrthoDB" id="9777757at2"/>
<dbReference type="EMBL" id="QHHQ01000012">
    <property type="protein sequence ID" value="RAH96584.1"/>
    <property type="molecule type" value="Genomic_DNA"/>
</dbReference>
<gene>
    <name evidence="3" type="primary">repA</name>
    <name evidence="3" type="ORF">DLJ53_31990</name>
</gene>
<dbReference type="GO" id="GO:0006355">
    <property type="term" value="P:regulation of DNA-templated transcription"/>
    <property type="evidence" value="ECO:0007669"/>
    <property type="project" value="InterPro"/>
</dbReference>
<dbReference type="Pfam" id="PF13411">
    <property type="entry name" value="MerR_1"/>
    <property type="match status" value="1"/>
</dbReference>
<dbReference type="InterPro" id="IPR027417">
    <property type="entry name" value="P-loop_NTPase"/>
</dbReference>
<dbReference type="Pfam" id="PF13614">
    <property type="entry name" value="AAA_31"/>
    <property type="match status" value="1"/>
</dbReference>
<evidence type="ECO:0000313" key="3">
    <source>
        <dbReference type="EMBL" id="RAH96584.1"/>
    </source>
</evidence>
<dbReference type="Gene3D" id="3.40.50.300">
    <property type="entry name" value="P-loop containing nucleotide triphosphate hydrolases"/>
    <property type="match status" value="1"/>
</dbReference>
<dbReference type="InterPro" id="IPR017818">
    <property type="entry name" value="Plasmid_partition_RepA"/>
</dbReference>
<dbReference type="Proteomes" id="UP000249590">
    <property type="component" value="Unassembled WGS sequence"/>
</dbReference>
<dbReference type="NCBIfam" id="TIGR03453">
    <property type="entry name" value="partition_RepA"/>
    <property type="match status" value="1"/>
</dbReference>
<dbReference type="PANTHER" id="PTHR13696:SF52">
    <property type="entry name" value="PARA FAMILY PROTEIN CT_582"/>
    <property type="match status" value="1"/>
</dbReference>
<keyword evidence="4" id="KW-1185">Reference proteome</keyword>
<evidence type="ECO:0000259" key="2">
    <source>
        <dbReference type="Pfam" id="PF13614"/>
    </source>
</evidence>